<dbReference type="PANTHER" id="PTHR23542:SF1">
    <property type="entry name" value="MAJOR FACILITATOR SUPERFAMILY (MFS) PROFILE DOMAIN-CONTAINING PROTEIN"/>
    <property type="match status" value="1"/>
</dbReference>
<dbReference type="EMBL" id="AYXG01000203">
    <property type="protein sequence ID" value="EWC59447.1"/>
    <property type="molecule type" value="Genomic_DNA"/>
</dbReference>
<dbReference type="InterPro" id="IPR011701">
    <property type="entry name" value="MFS"/>
</dbReference>
<dbReference type="InterPro" id="IPR036259">
    <property type="entry name" value="MFS_trans_sf"/>
</dbReference>
<feature type="transmembrane region" description="Helical" evidence="1">
    <location>
        <begin position="7"/>
        <end position="25"/>
    </location>
</feature>
<keyword evidence="1" id="KW-0472">Membrane</keyword>
<feature type="transmembrane region" description="Helical" evidence="1">
    <location>
        <begin position="247"/>
        <end position="266"/>
    </location>
</feature>
<evidence type="ECO:0000256" key="1">
    <source>
        <dbReference type="SAM" id="Phobius"/>
    </source>
</evidence>
<keyword evidence="3" id="KW-1185">Reference proteome</keyword>
<feature type="transmembrane region" description="Helical" evidence="1">
    <location>
        <begin position="45"/>
        <end position="67"/>
    </location>
</feature>
<evidence type="ECO:0000313" key="3">
    <source>
        <dbReference type="Proteomes" id="UP000019277"/>
    </source>
</evidence>
<dbReference type="AlphaFoldDB" id="W7IRU1"/>
<keyword evidence="1" id="KW-0812">Transmembrane</keyword>
<feature type="transmembrane region" description="Helical" evidence="1">
    <location>
        <begin position="360"/>
        <end position="381"/>
    </location>
</feature>
<keyword evidence="1" id="KW-1133">Transmembrane helix</keyword>
<dbReference type="SUPFAM" id="SSF103473">
    <property type="entry name" value="MFS general substrate transporter"/>
    <property type="match status" value="1"/>
</dbReference>
<feature type="transmembrane region" description="Helical" evidence="1">
    <location>
        <begin position="332"/>
        <end position="354"/>
    </location>
</feature>
<feature type="transmembrane region" description="Helical" evidence="1">
    <location>
        <begin position="165"/>
        <end position="185"/>
    </location>
</feature>
<organism evidence="2 3">
    <name type="scientific">Actinokineospora spheciospongiae</name>
    <dbReference type="NCBI Taxonomy" id="909613"/>
    <lineage>
        <taxon>Bacteria</taxon>
        <taxon>Bacillati</taxon>
        <taxon>Actinomycetota</taxon>
        <taxon>Actinomycetes</taxon>
        <taxon>Pseudonocardiales</taxon>
        <taxon>Pseudonocardiaceae</taxon>
        <taxon>Actinokineospora</taxon>
    </lineage>
</organism>
<evidence type="ECO:0000313" key="2">
    <source>
        <dbReference type="EMBL" id="EWC59447.1"/>
    </source>
</evidence>
<proteinExistence type="predicted"/>
<protein>
    <submittedName>
        <fullName evidence="2">Major facilitator superfamily MFS_1</fullName>
    </submittedName>
</protein>
<dbReference type="STRING" id="909613.UO65_5175"/>
<sequence>MQQYRRLLGLPGMPALMLLLFFARVPGAATTMVLTLHVAVGFDRGYGQAGLVGAAVTVGMAVGSPYVGRVVDRYGLRPMLVVVTLGETAFWLTMRFLPYEALLPVAFAGGVVALPAMAIGRQAVAAIAPPELRRTGYSLDSVSTELSFMVSPAVAVLLATRFSTATATTLLGVAVFLAGGALAAMNPKVKAETGPGAPIRVPRREWLTPRLVGVLAVAGGATFVLSGIDVALVAALRDTGQLDWTGVVVAGCSLASAVGGLVHGLVRRSLPQLVLMALLSALTLPVGFVAGGPWWLLSLVLLPACAVCAPTVAATGEGVARLAPPAAAGEAAGLQSSAFTLGVALGAPAVGFVLDHGNAVLGFAAAGLGGLLVALAAWLLARVHQPAPAEIPAAP</sequence>
<dbReference type="eggNOG" id="COG2814">
    <property type="taxonomic scope" value="Bacteria"/>
</dbReference>
<dbReference type="Pfam" id="PF07690">
    <property type="entry name" value="MFS_1"/>
    <property type="match status" value="1"/>
</dbReference>
<accession>W7IRU1</accession>
<reference evidence="2 3" key="1">
    <citation type="journal article" date="2014" name="Genome Announc.">
        <title>Draft Genome Sequence of the Antitrypanosomally Active Sponge-Associated Bacterium Actinokineospora sp. Strain EG49.</title>
        <authorList>
            <person name="Harjes J."/>
            <person name="Ryu T."/>
            <person name="Abdelmohsen U.R."/>
            <person name="Moitinho-Silva L."/>
            <person name="Horn H."/>
            <person name="Ravasi T."/>
            <person name="Hentschel U."/>
        </authorList>
    </citation>
    <scope>NUCLEOTIDE SEQUENCE [LARGE SCALE GENOMIC DNA]</scope>
    <source>
        <strain evidence="2 3">EG49</strain>
    </source>
</reference>
<gene>
    <name evidence="2" type="ORF">UO65_5175</name>
</gene>
<feature type="transmembrane region" description="Helical" evidence="1">
    <location>
        <begin position="211"/>
        <end position="235"/>
    </location>
</feature>
<comment type="caution">
    <text evidence="2">The sequence shown here is derived from an EMBL/GenBank/DDBJ whole genome shotgun (WGS) entry which is preliminary data.</text>
</comment>
<dbReference type="Proteomes" id="UP000019277">
    <property type="component" value="Unassembled WGS sequence"/>
</dbReference>
<dbReference type="GO" id="GO:0022857">
    <property type="term" value="F:transmembrane transporter activity"/>
    <property type="evidence" value="ECO:0007669"/>
    <property type="project" value="InterPro"/>
</dbReference>
<feature type="transmembrane region" description="Helical" evidence="1">
    <location>
        <begin position="103"/>
        <end position="124"/>
    </location>
</feature>
<name>W7IRU1_9PSEU</name>
<dbReference type="OrthoDB" id="4229605at2"/>
<dbReference type="PANTHER" id="PTHR23542">
    <property type="match status" value="1"/>
</dbReference>
<dbReference type="Gene3D" id="1.20.1250.20">
    <property type="entry name" value="MFS general substrate transporter like domains"/>
    <property type="match status" value="1"/>
</dbReference>
<feature type="transmembrane region" description="Helical" evidence="1">
    <location>
        <begin position="273"/>
        <end position="295"/>
    </location>
</feature>